<proteinExistence type="predicted"/>
<keyword evidence="1" id="KW-0732">Signal</keyword>
<feature type="signal peptide" evidence="1">
    <location>
        <begin position="1"/>
        <end position="20"/>
    </location>
</feature>
<evidence type="ECO:0000256" key="1">
    <source>
        <dbReference type="SAM" id="SignalP"/>
    </source>
</evidence>
<gene>
    <name evidence="2" type="ORF">PoMZ_07096</name>
</gene>
<evidence type="ECO:0000313" key="3">
    <source>
        <dbReference type="Proteomes" id="UP000294847"/>
    </source>
</evidence>
<protein>
    <submittedName>
        <fullName evidence="2">Uncharacterized protein</fullName>
    </submittedName>
</protein>
<accession>A0A4V1C6K0</accession>
<name>A0A4V1C6K0_PYROR</name>
<dbReference type="Proteomes" id="UP000294847">
    <property type="component" value="Chromosome 4"/>
</dbReference>
<reference evidence="2 3" key="1">
    <citation type="journal article" date="2019" name="Mol. Biol. Evol.">
        <title>Blast fungal genomes show frequent chromosomal changes, gene gains and losses, and effector gene turnover.</title>
        <authorList>
            <person name="Gomez Luciano L.B."/>
            <person name="Jason Tsai I."/>
            <person name="Chuma I."/>
            <person name="Tosa Y."/>
            <person name="Chen Y.H."/>
            <person name="Li J.Y."/>
            <person name="Li M.Y."/>
            <person name="Jade Lu M.Y."/>
            <person name="Nakayashiki H."/>
            <person name="Li W.H."/>
        </authorList>
    </citation>
    <scope>NUCLEOTIDE SEQUENCE [LARGE SCALE GENOMIC DNA]</scope>
    <source>
        <strain evidence="2">MZ5-1-6</strain>
    </source>
</reference>
<dbReference type="EMBL" id="CP034207">
    <property type="protein sequence ID" value="QBZ60158.1"/>
    <property type="molecule type" value="Genomic_DNA"/>
</dbReference>
<evidence type="ECO:0000313" key="2">
    <source>
        <dbReference type="EMBL" id="QBZ60158.1"/>
    </source>
</evidence>
<sequence length="110" mass="11666">MVKIFALAAASIALVGQVAAQGPPVGPTCTPGQIYCGFRLLDGVSGPFWRPRIQAIRPPVTNPDDSTFLCVTPTTVEFIQLCTALPGNQRCQPTSNNACTDPFDDWCGPS</sequence>
<feature type="chain" id="PRO_5020801419" evidence="1">
    <location>
        <begin position="21"/>
        <end position="110"/>
    </location>
</feature>
<dbReference type="AlphaFoldDB" id="A0A4V1C6K0"/>
<organism evidence="2 3">
    <name type="scientific">Pyricularia oryzae</name>
    <name type="common">Rice blast fungus</name>
    <name type="synonym">Magnaporthe oryzae</name>
    <dbReference type="NCBI Taxonomy" id="318829"/>
    <lineage>
        <taxon>Eukaryota</taxon>
        <taxon>Fungi</taxon>
        <taxon>Dikarya</taxon>
        <taxon>Ascomycota</taxon>
        <taxon>Pezizomycotina</taxon>
        <taxon>Sordariomycetes</taxon>
        <taxon>Sordariomycetidae</taxon>
        <taxon>Magnaporthales</taxon>
        <taxon>Pyriculariaceae</taxon>
        <taxon>Pyricularia</taxon>
    </lineage>
</organism>